<keyword evidence="2" id="KW-0858">Xylan degradation</keyword>
<dbReference type="SUPFAM" id="SSF49785">
    <property type="entry name" value="Galactose-binding domain-like"/>
    <property type="match status" value="2"/>
</dbReference>
<protein>
    <submittedName>
        <fullName evidence="9">Family 43 glycosylhydrolase</fullName>
    </submittedName>
</protein>
<evidence type="ECO:0000256" key="7">
    <source>
        <dbReference type="SAM" id="MobiDB-lite"/>
    </source>
</evidence>
<feature type="region of interest" description="Disordered" evidence="7">
    <location>
        <begin position="609"/>
        <end position="640"/>
    </location>
</feature>
<dbReference type="InterPro" id="IPR005084">
    <property type="entry name" value="CBM6"/>
</dbReference>
<dbReference type="PANTHER" id="PTHR43772">
    <property type="entry name" value="ENDO-1,4-BETA-XYLANASE"/>
    <property type="match status" value="1"/>
</dbReference>
<feature type="compositionally biased region" description="Basic and acidic residues" evidence="7">
    <location>
        <begin position="631"/>
        <end position="640"/>
    </location>
</feature>
<evidence type="ECO:0000256" key="2">
    <source>
        <dbReference type="ARBA" id="ARBA00022651"/>
    </source>
</evidence>
<comment type="similarity">
    <text evidence="1">Belongs to the glycosyl hydrolase 43 family.</text>
</comment>
<keyword evidence="3" id="KW-0732">Signal</keyword>
<dbReference type="Gene3D" id="2.60.120.260">
    <property type="entry name" value="Galactose-binding domain-like"/>
    <property type="match status" value="2"/>
</dbReference>
<dbReference type="InterPro" id="IPR052176">
    <property type="entry name" value="Glycosyl_Hydrlase_43_Enz"/>
</dbReference>
<dbReference type="CDD" id="cd04084">
    <property type="entry name" value="CBM6_xylanase-like"/>
    <property type="match status" value="1"/>
</dbReference>
<dbReference type="Pfam" id="PF04616">
    <property type="entry name" value="Glyco_hydro_43"/>
    <property type="match status" value="1"/>
</dbReference>
<dbReference type="InterPro" id="IPR008979">
    <property type="entry name" value="Galactose-bd-like_sf"/>
</dbReference>
<dbReference type="Gene3D" id="2.115.10.20">
    <property type="entry name" value="Glycosyl hydrolase domain, family 43"/>
    <property type="match status" value="1"/>
</dbReference>
<evidence type="ECO:0000313" key="9">
    <source>
        <dbReference type="EMBL" id="MFC7385398.1"/>
    </source>
</evidence>
<gene>
    <name evidence="9" type="ORF">ACFQSB_24540</name>
</gene>
<organism evidence="9 10">
    <name type="scientific">Sphaerisporangium rhizosphaerae</name>
    <dbReference type="NCBI Taxonomy" id="2269375"/>
    <lineage>
        <taxon>Bacteria</taxon>
        <taxon>Bacillati</taxon>
        <taxon>Actinomycetota</taxon>
        <taxon>Actinomycetes</taxon>
        <taxon>Streptosporangiales</taxon>
        <taxon>Streptosporangiaceae</taxon>
        <taxon>Sphaerisporangium</taxon>
    </lineage>
</organism>
<dbReference type="SMART" id="SM00606">
    <property type="entry name" value="CBD_IV"/>
    <property type="match status" value="1"/>
</dbReference>
<accession>A0ABW2P8E4</accession>
<feature type="domain" description="CBM6" evidence="8">
    <location>
        <begin position="339"/>
        <end position="462"/>
    </location>
</feature>
<evidence type="ECO:0000256" key="5">
    <source>
        <dbReference type="ARBA" id="ARBA00023277"/>
    </source>
</evidence>
<evidence type="ECO:0000256" key="4">
    <source>
        <dbReference type="ARBA" id="ARBA00022801"/>
    </source>
</evidence>
<sequence length="640" mass="68294">MRTAFQLRAGHRLGRGLLLVIGLLCAVTLLPGLPARADNPIVQTIYTADPAPLVYNGRVYLYTGHDEDNSTYFTMKDWRVWSSADMVNWTDHGSPMSLSTFSWAASDAWAGQTVYRNGKFYWYVPVKDRASGQMAIGVGVSTSPTGPFTDAIGHALVRNGEIDPTVFIDDNGQAYLYWGNPNLWYVRLNTDMISYSGSPTQIPLTTSGFGTRTGNTSRPTLYEEGPWVYKRGGTYYNVFAAKCCSEFIGYSTASSPTGPWTYRGTVMPTQGASFTNHPGVIDFNGNSYFFYHNGALPGGGGYTRSVAVERFTYNSDGSIPTINMTSTGAPQVGTLNPYTRQEAETIAWESGVETEPASEGGMNVGWIENGDHIKVKGVAFGSGATSFNARVASANSGGKIELRLDGVNGSLVGTCTVNGTGGWQTWTTVSCPVSGATGTHDLYLRFTGGSGTLFNVNYWQFAGGTSGGGNLLTNGDMEGGTTGWGASGGTLSSSTTTPHGGARSLAITGRTASWNGTTQDVTSKLTNGKSYTTSVWVRAQSGTPSAKATLAVTAGGTTSYIQLTPAAAVTSSGWTQLRHGDRVVERDADRRELLRRDGGGHRRLLDRRRLVPVAAPPAGPTHLPAPPLPRPRPEHRSRPP</sequence>
<dbReference type="InterPro" id="IPR023296">
    <property type="entry name" value="Glyco_hydro_beta-prop_sf"/>
</dbReference>
<name>A0ABW2P8E4_9ACTN</name>
<comment type="caution">
    <text evidence="9">The sequence shown here is derived from an EMBL/GenBank/DDBJ whole genome shotgun (WGS) entry which is preliminary data.</text>
</comment>
<dbReference type="InterPro" id="IPR003305">
    <property type="entry name" value="CenC_carb-bd"/>
</dbReference>
<evidence type="ECO:0000256" key="3">
    <source>
        <dbReference type="ARBA" id="ARBA00022729"/>
    </source>
</evidence>
<evidence type="ECO:0000256" key="6">
    <source>
        <dbReference type="ARBA" id="ARBA00023295"/>
    </source>
</evidence>
<keyword evidence="10" id="KW-1185">Reference proteome</keyword>
<evidence type="ECO:0000256" key="1">
    <source>
        <dbReference type="ARBA" id="ARBA00009865"/>
    </source>
</evidence>
<keyword evidence="4" id="KW-0378">Hydrolase</keyword>
<dbReference type="PROSITE" id="PS51175">
    <property type="entry name" value="CBM6"/>
    <property type="match status" value="1"/>
</dbReference>
<proteinExistence type="inferred from homology"/>
<feature type="compositionally biased region" description="Pro residues" evidence="7">
    <location>
        <begin position="614"/>
        <end position="630"/>
    </location>
</feature>
<dbReference type="Pfam" id="PF03422">
    <property type="entry name" value="CBM_6"/>
    <property type="match status" value="1"/>
</dbReference>
<dbReference type="SUPFAM" id="SSF75005">
    <property type="entry name" value="Arabinanase/levansucrase/invertase"/>
    <property type="match status" value="1"/>
</dbReference>
<evidence type="ECO:0000259" key="8">
    <source>
        <dbReference type="PROSITE" id="PS51175"/>
    </source>
</evidence>
<dbReference type="PANTHER" id="PTHR43772:SF2">
    <property type="entry name" value="PUTATIVE (AFU_ORTHOLOGUE AFUA_2G04480)-RELATED"/>
    <property type="match status" value="1"/>
</dbReference>
<dbReference type="Pfam" id="PF02018">
    <property type="entry name" value="CBM_4_9"/>
    <property type="match status" value="1"/>
</dbReference>
<evidence type="ECO:0000313" key="10">
    <source>
        <dbReference type="Proteomes" id="UP001596496"/>
    </source>
</evidence>
<dbReference type="EMBL" id="JBHTCG010000018">
    <property type="protein sequence ID" value="MFC7385398.1"/>
    <property type="molecule type" value="Genomic_DNA"/>
</dbReference>
<dbReference type="Proteomes" id="UP001596496">
    <property type="component" value="Unassembled WGS sequence"/>
</dbReference>
<dbReference type="InterPro" id="IPR006584">
    <property type="entry name" value="Cellulose-bd_IV"/>
</dbReference>
<keyword evidence="2" id="KW-0624">Polysaccharide degradation</keyword>
<reference evidence="10" key="1">
    <citation type="journal article" date="2019" name="Int. J. Syst. Evol. Microbiol.">
        <title>The Global Catalogue of Microorganisms (GCM) 10K type strain sequencing project: providing services to taxonomists for standard genome sequencing and annotation.</title>
        <authorList>
            <consortium name="The Broad Institute Genomics Platform"/>
            <consortium name="The Broad Institute Genome Sequencing Center for Infectious Disease"/>
            <person name="Wu L."/>
            <person name="Ma J."/>
        </authorList>
    </citation>
    <scope>NUCLEOTIDE SEQUENCE [LARGE SCALE GENOMIC DNA]</scope>
    <source>
        <strain evidence="10">CECT 7649</strain>
    </source>
</reference>
<dbReference type="RefSeq" id="WP_380829335.1">
    <property type="nucleotide sequence ID" value="NZ_JBHTCG010000018.1"/>
</dbReference>
<keyword evidence="6" id="KW-0326">Glycosidase</keyword>
<dbReference type="CDD" id="cd18618">
    <property type="entry name" value="GH43_Xsa43E-like"/>
    <property type="match status" value="1"/>
</dbReference>
<dbReference type="InterPro" id="IPR006710">
    <property type="entry name" value="Glyco_hydro_43"/>
</dbReference>
<keyword evidence="5" id="KW-0119">Carbohydrate metabolism</keyword>